<name>A0A9D4AJM1_9ROSI</name>
<comment type="caution">
    <text evidence="1">The sequence shown here is derived from an EMBL/GenBank/DDBJ whole genome shotgun (WGS) entry which is preliminary data.</text>
</comment>
<keyword evidence="2" id="KW-1185">Reference proteome</keyword>
<dbReference type="AlphaFoldDB" id="A0A9D4AJM1"/>
<reference evidence="1 2" key="1">
    <citation type="journal article" date="2021" name="Plant Biotechnol. J.">
        <title>Multi-omics assisted identification of the key and species-specific regulatory components of drought-tolerant mechanisms in Gossypium stocksii.</title>
        <authorList>
            <person name="Yu D."/>
            <person name="Ke L."/>
            <person name="Zhang D."/>
            <person name="Wu Y."/>
            <person name="Sun Y."/>
            <person name="Mei J."/>
            <person name="Sun J."/>
            <person name="Sun Y."/>
        </authorList>
    </citation>
    <scope>NUCLEOTIDE SEQUENCE [LARGE SCALE GENOMIC DNA]</scope>
    <source>
        <strain evidence="2">cv. E1</strain>
        <tissue evidence="1">Leaf</tissue>
    </source>
</reference>
<proteinExistence type="predicted"/>
<evidence type="ECO:0000313" key="1">
    <source>
        <dbReference type="EMBL" id="KAH1130065.1"/>
    </source>
</evidence>
<accession>A0A9D4AJM1</accession>
<organism evidence="1 2">
    <name type="scientific">Gossypium stocksii</name>
    <dbReference type="NCBI Taxonomy" id="47602"/>
    <lineage>
        <taxon>Eukaryota</taxon>
        <taxon>Viridiplantae</taxon>
        <taxon>Streptophyta</taxon>
        <taxon>Embryophyta</taxon>
        <taxon>Tracheophyta</taxon>
        <taxon>Spermatophyta</taxon>
        <taxon>Magnoliopsida</taxon>
        <taxon>eudicotyledons</taxon>
        <taxon>Gunneridae</taxon>
        <taxon>Pentapetalae</taxon>
        <taxon>rosids</taxon>
        <taxon>malvids</taxon>
        <taxon>Malvales</taxon>
        <taxon>Malvaceae</taxon>
        <taxon>Malvoideae</taxon>
        <taxon>Gossypium</taxon>
    </lineage>
</organism>
<dbReference type="EMBL" id="JAIQCV010000001">
    <property type="protein sequence ID" value="KAH1130065.1"/>
    <property type="molecule type" value="Genomic_DNA"/>
</dbReference>
<evidence type="ECO:0000313" key="2">
    <source>
        <dbReference type="Proteomes" id="UP000828251"/>
    </source>
</evidence>
<gene>
    <name evidence="1" type="ORF">J1N35_001443</name>
</gene>
<protein>
    <submittedName>
        <fullName evidence="1">Uncharacterized protein</fullName>
    </submittedName>
</protein>
<dbReference type="Proteomes" id="UP000828251">
    <property type="component" value="Unassembled WGS sequence"/>
</dbReference>
<sequence>MHGDERGSEWVGERKARVVVRVLTQVDPLEKKKENPKRRHLRFINSKSLLTWGKKRQEEKGFLDYNAKGHLWLGLPAWHFKSPILNLVDIKHLSSLMWWWWWPAATLYIKSGQKSRWRDGVGNQGGRGVRLWGSPGWLPSMFSV</sequence>